<feature type="compositionally biased region" description="Basic and acidic residues" evidence="9">
    <location>
        <begin position="726"/>
        <end position="748"/>
    </location>
</feature>
<organism evidence="11 13">
    <name type="scientific">Parascaris univalens</name>
    <name type="common">Nematode worm</name>
    <dbReference type="NCBI Taxonomy" id="6257"/>
    <lineage>
        <taxon>Eukaryota</taxon>
        <taxon>Metazoa</taxon>
        <taxon>Ecdysozoa</taxon>
        <taxon>Nematoda</taxon>
        <taxon>Chromadorea</taxon>
        <taxon>Rhabditida</taxon>
        <taxon>Spirurina</taxon>
        <taxon>Ascaridomorpha</taxon>
        <taxon>Ascaridoidea</taxon>
        <taxon>Ascarididae</taxon>
        <taxon>Parascaris</taxon>
    </lineage>
</organism>
<evidence type="ECO:0000313" key="11">
    <source>
        <dbReference type="Proteomes" id="UP000887569"/>
    </source>
</evidence>
<dbReference type="PANTHER" id="PTHR13140">
    <property type="entry name" value="MYOSIN"/>
    <property type="match status" value="1"/>
</dbReference>
<dbReference type="Gene3D" id="1.20.120.720">
    <property type="entry name" value="Myosin VI head, motor domain, U50 subdomain"/>
    <property type="match status" value="1"/>
</dbReference>
<comment type="caution">
    <text evidence="8">Lacks conserved residue(s) required for the propagation of feature annotation.</text>
</comment>
<dbReference type="SUPFAM" id="SSF90257">
    <property type="entry name" value="Myosin rod fragments"/>
    <property type="match status" value="1"/>
</dbReference>
<dbReference type="Gene3D" id="1.20.5.340">
    <property type="match status" value="1"/>
</dbReference>
<dbReference type="Pfam" id="PF00063">
    <property type="entry name" value="Myosin_head"/>
    <property type="match status" value="1"/>
</dbReference>
<feature type="region of interest" description="Disordered" evidence="9">
    <location>
        <begin position="726"/>
        <end position="755"/>
    </location>
</feature>
<dbReference type="SUPFAM" id="SSF52540">
    <property type="entry name" value="P-loop containing nucleoside triphosphate hydrolases"/>
    <property type="match status" value="1"/>
</dbReference>
<evidence type="ECO:0000256" key="2">
    <source>
        <dbReference type="ARBA" id="ARBA00022741"/>
    </source>
</evidence>
<dbReference type="Gene3D" id="1.10.10.820">
    <property type="match status" value="1"/>
</dbReference>
<evidence type="ECO:0000256" key="5">
    <source>
        <dbReference type="ARBA" id="ARBA00023123"/>
    </source>
</evidence>
<dbReference type="GO" id="GO:0005863">
    <property type="term" value="C:striated muscle myosin thick filament"/>
    <property type="evidence" value="ECO:0007669"/>
    <property type="project" value="UniProtKB-ARBA"/>
</dbReference>
<dbReference type="FunFam" id="1.10.10.820:FF:000001">
    <property type="entry name" value="Myosin heavy chain"/>
    <property type="match status" value="1"/>
</dbReference>
<dbReference type="PROSITE" id="PS51456">
    <property type="entry name" value="MYOSIN_MOTOR"/>
    <property type="match status" value="1"/>
</dbReference>
<dbReference type="SMART" id="SM00242">
    <property type="entry name" value="MYSc"/>
    <property type="match status" value="1"/>
</dbReference>
<dbReference type="FunFam" id="1.20.120.720:FF:000001">
    <property type="entry name" value="Myosin heavy chain, muscle"/>
    <property type="match status" value="1"/>
</dbReference>
<dbReference type="CDD" id="cd01377">
    <property type="entry name" value="MYSc_class_II"/>
    <property type="match status" value="1"/>
</dbReference>
<dbReference type="InterPro" id="IPR001609">
    <property type="entry name" value="Myosin_head_motor_dom-like"/>
</dbReference>
<keyword evidence="4" id="KW-0175">Coiled coil</keyword>
<dbReference type="GO" id="GO:0051015">
    <property type="term" value="F:actin filament binding"/>
    <property type="evidence" value="ECO:0007669"/>
    <property type="project" value="TreeGrafter"/>
</dbReference>
<keyword evidence="6" id="KW-0505">Motor protein</keyword>
<keyword evidence="7 8" id="KW-0009">Actin-binding</keyword>
<feature type="region of interest" description="Actin-binding" evidence="8">
    <location>
        <begin position="477"/>
        <end position="499"/>
    </location>
</feature>
<dbReference type="Gene3D" id="1.20.5.4820">
    <property type="match status" value="1"/>
</dbReference>
<proteinExistence type="inferred from homology"/>
<evidence type="ECO:0000259" key="10">
    <source>
        <dbReference type="PROSITE" id="PS51456"/>
    </source>
</evidence>
<evidence type="ECO:0000256" key="8">
    <source>
        <dbReference type="PROSITE-ProRule" id="PRU00782"/>
    </source>
</evidence>
<evidence type="ECO:0000256" key="9">
    <source>
        <dbReference type="SAM" id="MobiDB-lite"/>
    </source>
</evidence>
<keyword evidence="11" id="KW-1185">Reference proteome</keyword>
<dbReference type="GO" id="GO:0016020">
    <property type="term" value="C:membrane"/>
    <property type="evidence" value="ECO:0007669"/>
    <property type="project" value="TreeGrafter"/>
</dbReference>
<dbReference type="GO" id="GO:0000146">
    <property type="term" value="F:microfilament motor activity"/>
    <property type="evidence" value="ECO:0007669"/>
    <property type="project" value="TreeGrafter"/>
</dbReference>
<evidence type="ECO:0000256" key="4">
    <source>
        <dbReference type="ARBA" id="ARBA00023054"/>
    </source>
</evidence>
<dbReference type="InterPro" id="IPR036961">
    <property type="entry name" value="Kinesin_motor_dom_sf"/>
</dbReference>
<dbReference type="WBParaSite" id="PgR221_g001_t05">
    <property type="protein sequence ID" value="PgR221_g001_t05"/>
    <property type="gene ID" value="PgR221_g001"/>
</dbReference>
<reference evidence="12 13" key="1">
    <citation type="submission" date="2022-11" db="UniProtKB">
        <authorList>
            <consortium name="WormBaseParasite"/>
        </authorList>
    </citation>
    <scope>IDENTIFICATION</scope>
</reference>
<accession>A0A915CJV8</accession>
<keyword evidence="3" id="KW-0067">ATP-binding</keyword>
<dbReference type="InterPro" id="IPR027417">
    <property type="entry name" value="P-loop_NTPase"/>
</dbReference>
<dbReference type="Proteomes" id="UP000887569">
    <property type="component" value="Unplaced"/>
</dbReference>
<evidence type="ECO:0000256" key="6">
    <source>
        <dbReference type="ARBA" id="ARBA00023175"/>
    </source>
</evidence>
<feature type="domain" description="Myosin motor" evidence="10">
    <location>
        <begin position="1"/>
        <end position="602"/>
    </location>
</feature>
<evidence type="ECO:0000256" key="1">
    <source>
        <dbReference type="ARBA" id="ARBA00008314"/>
    </source>
</evidence>
<dbReference type="GO" id="GO:0016459">
    <property type="term" value="C:myosin complex"/>
    <property type="evidence" value="ECO:0007669"/>
    <property type="project" value="UniProtKB-KW"/>
</dbReference>
<dbReference type="Gene3D" id="3.40.850.10">
    <property type="entry name" value="Kinesin motor domain"/>
    <property type="match status" value="1"/>
</dbReference>
<dbReference type="WBParaSite" id="PgR221_g001_t03">
    <property type="protein sequence ID" value="PgR221_g001_t03"/>
    <property type="gene ID" value="PgR221_g001"/>
</dbReference>
<dbReference type="FunFam" id="1.20.58.530:FF:000001">
    <property type="entry name" value="Myosin heavy chain"/>
    <property type="match status" value="1"/>
</dbReference>
<evidence type="ECO:0000256" key="3">
    <source>
        <dbReference type="ARBA" id="ARBA00022840"/>
    </source>
</evidence>
<dbReference type="GO" id="GO:0005524">
    <property type="term" value="F:ATP binding"/>
    <property type="evidence" value="ECO:0007669"/>
    <property type="project" value="UniProtKB-KW"/>
</dbReference>
<evidence type="ECO:0000313" key="12">
    <source>
        <dbReference type="WBParaSite" id="PgR221_g001_t03"/>
    </source>
</evidence>
<comment type="similarity">
    <text evidence="1 8">Belongs to the TRAFAC class myosin-kinesin ATPase superfamily. Myosin family.</text>
</comment>
<dbReference type="FunFam" id="1.20.5.4820:FF:000002">
    <property type="entry name" value="Myosin heavy chain 10"/>
    <property type="match status" value="1"/>
</dbReference>
<dbReference type="PRINTS" id="PR00193">
    <property type="entry name" value="MYOSINHEAVY"/>
</dbReference>
<name>A0A915CJV8_PARUN</name>
<dbReference type="Gene3D" id="1.20.58.530">
    <property type="match status" value="1"/>
</dbReference>
<keyword evidence="2" id="KW-0547">Nucleotide-binding</keyword>
<protein>
    <submittedName>
        <fullName evidence="12 13">Myosin heavy chain</fullName>
    </submittedName>
</protein>
<dbReference type="GO" id="GO:0007015">
    <property type="term" value="P:actin filament organization"/>
    <property type="evidence" value="ECO:0007669"/>
    <property type="project" value="TreeGrafter"/>
</dbReference>
<keyword evidence="5 8" id="KW-0518">Myosin</keyword>
<evidence type="ECO:0000256" key="7">
    <source>
        <dbReference type="ARBA" id="ARBA00023203"/>
    </source>
</evidence>
<dbReference type="PANTHER" id="PTHR13140:SF857">
    <property type="entry name" value="MYOSIN-11"/>
    <property type="match status" value="1"/>
</dbReference>
<dbReference type="AlphaFoldDB" id="A0A915CJV8"/>
<sequence length="755" mass="86726">QVIAYFAAVGASQQEAVNVQQPEGKKKVTLEDQIVQTNPVLEAFGNARTVRNNNSSRFGKFIRIHFSRKGKVASCDIEHYLLEKSRVIRQAPGERCYHIFYQVYSDFNPTLKKDLILDRPLKEYYFCAQAELTIDGVNDKEEHQLTDEAFDILHFSPEEKLNCYRLVAAIMHMGNMKFKQRPREEQAEPDGTDEAEKASVMFGVNHEEFLKALTRPRVKVGTEWVSKGQNIDQVTWAVGAMAKGLYARVFNWLVKKCNVTLDQKGIPRDYFIGVLDIAGFEIFDFNSFEQLWINFVNEKLQQFFNHHMFVLEQEEYAREGIQWTFIDFGLDLQACIELIEKPLGIISILDEECIVPKATDLTLAQKLNDQHLGKHPNFEKPKPPKGKQGEAHFAMRHYAGTVRYNVMNWLEKNKDPLNDTVVSCMKATQGNALLNEVWKDYVTQEEAAIAAKEGGGGKKHGKSGSFMTVSMLYRESLNNLMTMLNMTHPHFIRCIIPNEKKTSGLIEAGLVLNQLTCNGVLEGIRICRKGFPNRMMHPDFRHRYSVLAADEANSSPDAKKCAEAILGKLVSQQKLSDDNYKMGDTKVFFKAGVLARLEDIRDEVLKVIMTKFEAYIRWYCGLVDRKRRLEQNAAMLLLQRNIHMWCSLRTWEWFKLYTKVRPMLREGKIAEQMEKLNEKLKSLEDGIEKETKLRKELEDNSVKIQAEKADLLSQLESVRAQLNEAEERVKRESGLKGDVDKQLEELNDKLAQTEG</sequence>
<evidence type="ECO:0000313" key="13">
    <source>
        <dbReference type="WBParaSite" id="PgR221_g001_t05"/>
    </source>
</evidence>